<evidence type="ECO:0000313" key="2">
    <source>
        <dbReference type="EMBL" id="SDK38125.1"/>
    </source>
</evidence>
<reference evidence="2 3" key="1">
    <citation type="submission" date="2016-10" db="EMBL/GenBank/DDBJ databases">
        <authorList>
            <person name="de Groot N.N."/>
        </authorList>
    </citation>
    <scope>NUCLEOTIDE SEQUENCE [LARGE SCALE GENOMIC DNA]</scope>
    <source>
        <strain evidence="2 3">DSM 25294</strain>
    </source>
</reference>
<keyword evidence="3" id="KW-1185">Reference proteome</keyword>
<proteinExistence type="predicted"/>
<gene>
    <name evidence="2" type="ORF">SAMN04488026_103934</name>
</gene>
<sequence>MLLAHIRASRSECTLPDLRAILAFYQAIAFFSATGALAGEARCCAWREHEAMVQAFLSPVERSTIQFLSKEDRAVRLRKGETRFRTWEAANPDIVDFLKAKAENLAYAPQASDLMREVETHVRHRPLPAKDRPAREEAPSASKNNRKLV</sequence>
<dbReference type="STRING" id="571298.SAMN04488026_103934"/>
<protein>
    <submittedName>
        <fullName evidence="2">Uncharacterized protein</fullName>
    </submittedName>
</protein>
<feature type="region of interest" description="Disordered" evidence="1">
    <location>
        <begin position="124"/>
        <end position="149"/>
    </location>
</feature>
<dbReference type="Proteomes" id="UP000199382">
    <property type="component" value="Unassembled WGS sequence"/>
</dbReference>
<dbReference type="AlphaFoldDB" id="A0A1G9BGZ1"/>
<name>A0A1G9BGZ1_9RHOB</name>
<accession>A0A1G9BGZ1</accession>
<organism evidence="2 3">
    <name type="scientific">Aliiruegeria lutimaris</name>
    <dbReference type="NCBI Taxonomy" id="571298"/>
    <lineage>
        <taxon>Bacteria</taxon>
        <taxon>Pseudomonadati</taxon>
        <taxon>Pseudomonadota</taxon>
        <taxon>Alphaproteobacteria</taxon>
        <taxon>Rhodobacterales</taxon>
        <taxon>Roseobacteraceae</taxon>
        <taxon>Aliiruegeria</taxon>
    </lineage>
</organism>
<dbReference type="EMBL" id="FNEK01000039">
    <property type="protein sequence ID" value="SDK38125.1"/>
    <property type="molecule type" value="Genomic_DNA"/>
</dbReference>
<evidence type="ECO:0000256" key="1">
    <source>
        <dbReference type="SAM" id="MobiDB-lite"/>
    </source>
</evidence>
<evidence type="ECO:0000313" key="3">
    <source>
        <dbReference type="Proteomes" id="UP000199382"/>
    </source>
</evidence>
<feature type="compositionally biased region" description="Basic and acidic residues" evidence="1">
    <location>
        <begin position="128"/>
        <end position="138"/>
    </location>
</feature>